<name>A0A6N2BUY7_SOLCI</name>
<keyword evidence="1" id="KW-0472">Membrane</keyword>
<accession>A0A6N2BUY7</accession>
<evidence type="ECO:0000313" key="2">
    <source>
        <dbReference type="EMBL" id="TMW96751.1"/>
    </source>
</evidence>
<dbReference type="EMBL" id="RXGB01001985">
    <property type="protein sequence ID" value="TMW96751.1"/>
    <property type="molecule type" value="Genomic_DNA"/>
</dbReference>
<organism evidence="2">
    <name type="scientific">Solanum chilense</name>
    <name type="common">Tomato</name>
    <name type="synonym">Lycopersicon chilense</name>
    <dbReference type="NCBI Taxonomy" id="4083"/>
    <lineage>
        <taxon>Eukaryota</taxon>
        <taxon>Viridiplantae</taxon>
        <taxon>Streptophyta</taxon>
        <taxon>Embryophyta</taxon>
        <taxon>Tracheophyta</taxon>
        <taxon>Spermatophyta</taxon>
        <taxon>Magnoliopsida</taxon>
        <taxon>eudicotyledons</taxon>
        <taxon>Gunneridae</taxon>
        <taxon>Pentapetalae</taxon>
        <taxon>asterids</taxon>
        <taxon>lamiids</taxon>
        <taxon>Solanales</taxon>
        <taxon>Solanaceae</taxon>
        <taxon>Solanoideae</taxon>
        <taxon>Solaneae</taxon>
        <taxon>Solanum</taxon>
        <taxon>Solanum subgen. Lycopersicon</taxon>
    </lineage>
</organism>
<evidence type="ECO:0000256" key="1">
    <source>
        <dbReference type="SAM" id="Phobius"/>
    </source>
</evidence>
<proteinExistence type="predicted"/>
<dbReference type="AlphaFoldDB" id="A0A6N2BUY7"/>
<comment type="caution">
    <text evidence="2">The sequence shown here is derived from an EMBL/GenBank/DDBJ whole genome shotgun (WGS) entry which is preliminary data.</text>
</comment>
<gene>
    <name evidence="2" type="ORF">EJD97_006853</name>
</gene>
<reference evidence="2" key="1">
    <citation type="submission" date="2019-05" db="EMBL/GenBank/DDBJ databases">
        <title>The de novo reference genome and transcriptome assemblies of the wild tomato species Solanum chilense.</title>
        <authorList>
            <person name="Stam R."/>
            <person name="Nosenko T."/>
            <person name="Hoerger A.C."/>
            <person name="Stephan W."/>
            <person name="Seidel M.A."/>
            <person name="Kuhn J.M.M."/>
            <person name="Haberer G."/>
            <person name="Tellier A."/>
        </authorList>
    </citation>
    <scope>NUCLEOTIDE SEQUENCE</scope>
    <source>
        <tissue evidence="2">Mature leaves</tissue>
    </source>
</reference>
<sequence length="166" mass="18947">GCNWLLSVLVERFGGRRALTSIAQYFEVNNCSIDKSEHGTKYYFCDISSAFGLVFILSVALVKFSASHYMAVLPTFWSIMEIFHLIKKGTHGKKEWNEIKDIAASIWHLYELLLQNMSKFPNVAANSALTSLDDIIRCIDVLEKSHISIHFCHVYQHLSNNQTTML</sequence>
<protein>
    <submittedName>
        <fullName evidence="2">Uncharacterized protein</fullName>
    </submittedName>
</protein>
<keyword evidence="1" id="KW-1133">Transmembrane helix</keyword>
<feature type="transmembrane region" description="Helical" evidence="1">
    <location>
        <begin position="42"/>
        <end position="62"/>
    </location>
</feature>
<keyword evidence="1" id="KW-0812">Transmembrane</keyword>
<feature type="non-terminal residue" evidence="2">
    <location>
        <position position="1"/>
    </location>
</feature>